<dbReference type="EMBL" id="JACHMM010000001">
    <property type="protein sequence ID" value="MBB5788405.1"/>
    <property type="molecule type" value="Genomic_DNA"/>
</dbReference>
<evidence type="ECO:0000313" key="4">
    <source>
        <dbReference type="EMBL" id="MBB5788405.1"/>
    </source>
</evidence>
<keyword evidence="5" id="KW-1185">Reference proteome</keyword>
<organism evidence="4 5">
    <name type="scientific">Jiangella mangrovi</name>
    <dbReference type="NCBI Taxonomy" id="1524084"/>
    <lineage>
        <taxon>Bacteria</taxon>
        <taxon>Bacillati</taxon>
        <taxon>Actinomycetota</taxon>
        <taxon>Actinomycetes</taxon>
        <taxon>Jiangellales</taxon>
        <taxon>Jiangellaceae</taxon>
        <taxon>Jiangella</taxon>
    </lineage>
</organism>
<keyword evidence="2 4" id="KW-0808">Transferase</keyword>
<dbReference type="Pfam" id="PF13692">
    <property type="entry name" value="Glyco_trans_1_4"/>
    <property type="match status" value="1"/>
</dbReference>
<accession>A0A7W9GQY4</accession>
<dbReference type="PANTHER" id="PTHR12526">
    <property type="entry name" value="GLYCOSYLTRANSFERASE"/>
    <property type="match status" value="1"/>
</dbReference>
<dbReference type="RefSeq" id="WP_184823060.1">
    <property type="nucleotide sequence ID" value="NZ_JACHMM010000001.1"/>
</dbReference>
<comment type="caution">
    <text evidence="4">The sequence shown here is derived from an EMBL/GenBank/DDBJ whole genome shotgun (WGS) entry which is preliminary data.</text>
</comment>
<evidence type="ECO:0000313" key="5">
    <source>
        <dbReference type="Proteomes" id="UP000542813"/>
    </source>
</evidence>
<dbReference type="AlphaFoldDB" id="A0A7W9GQY4"/>
<evidence type="ECO:0000259" key="3">
    <source>
        <dbReference type="Pfam" id="PF13439"/>
    </source>
</evidence>
<dbReference type="SUPFAM" id="SSF53756">
    <property type="entry name" value="UDP-Glycosyltransferase/glycogen phosphorylase"/>
    <property type="match status" value="1"/>
</dbReference>
<dbReference type="InterPro" id="IPR028098">
    <property type="entry name" value="Glyco_trans_4-like_N"/>
</dbReference>
<reference evidence="4 5" key="1">
    <citation type="submission" date="2020-08" db="EMBL/GenBank/DDBJ databases">
        <title>Sequencing the genomes of 1000 actinobacteria strains.</title>
        <authorList>
            <person name="Klenk H.-P."/>
        </authorList>
    </citation>
    <scope>NUCLEOTIDE SEQUENCE [LARGE SCALE GENOMIC DNA]</scope>
    <source>
        <strain evidence="4 5">DSM 102122</strain>
    </source>
</reference>
<dbReference type="Proteomes" id="UP000542813">
    <property type="component" value="Unassembled WGS sequence"/>
</dbReference>
<dbReference type="Gene3D" id="3.40.50.2000">
    <property type="entry name" value="Glycogen Phosphorylase B"/>
    <property type="match status" value="2"/>
</dbReference>
<gene>
    <name evidence="4" type="ORF">HD601_002980</name>
</gene>
<evidence type="ECO:0000256" key="1">
    <source>
        <dbReference type="ARBA" id="ARBA00022676"/>
    </source>
</evidence>
<protein>
    <submittedName>
        <fullName evidence="4">Glycosyltransferase involved in cell wall biosynthesis</fullName>
    </submittedName>
</protein>
<dbReference type="CDD" id="cd03801">
    <property type="entry name" value="GT4_PimA-like"/>
    <property type="match status" value="1"/>
</dbReference>
<sequence>MRAPVVAMVVGNDVSTDSRVRKSAASLSEAGFDVTVVGWSPSGRREELVVDGVRVVRVPVDLPPRGVGRGAPWWWRVAVGHRSESDAKDAQARLAARATPWRHAAAVVRVARGLQRRLDRARRRRVVTRPPRDAWRWLVPAATAYESALAPELAALDPDLVHAHDVDVLAAAAAAVAASPRARGYVYDAHEFVAGLSLHARRDELDRAGWLSLETRFAPGALRLITVSPDLATELDRRYYPEHPSVVVLNTPPATSRRPVGGVRAATGLPPDVPLLVYSGGVTAARGVHLAVESLSLMPGVHLAVVPVPADSPVVPELLELARGLGVADRLHIVAPVPPDAVADHLASADAGLIPLRRFPSHDVALTNKLFEYIHAGLPVVVSDCPAQAAFVRATGIGEVHQADDAGSLAAAASAVLAAGPRYRAAVADPELVRRYSWQASAAALVELYRDLAGGPDRIARTS</sequence>
<feature type="domain" description="Glycosyltransferase subfamily 4-like N-terminal" evidence="3">
    <location>
        <begin position="104"/>
        <end position="250"/>
    </location>
</feature>
<proteinExistence type="predicted"/>
<keyword evidence="1" id="KW-0328">Glycosyltransferase</keyword>
<dbReference type="GO" id="GO:0016757">
    <property type="term" value="F:glycosyltransferase activity"/>
    <property type="evidence" value="ECO:0007669"/>
    <property type="project" value="UniProtKB-KW"/>
</dbReference>
<evidence type="ECO:0000256" key="2">
    <source>
        <dbReference type="ARBA" id="ARBA00022679"/>
    </source>
</evidence>
<dbReference type="Pfam" id="PF13439">
    <property type="entry name" value="Glyco_transf_4"/>
    <property type="match status" value="1"/>
</dbReference>
<name>A0A7W9GQY4_9ACTN</name>